<protein>
    <recommendedName>
        <fullName evidence="1">GP-PDE domain-containing protein</fullName>
    </recommendedName>
</protein>
<keyword evidence="3" id="KW-1185">Reference proteome</keyword>
<dbReference type="Proteomes" id="UP000270471">
    <property type="component" value="Unassembled WGS sequence"/>
</dbReference>
<sequence>MTTPRSFILCGHRGNMADAPENTLSGFASAEGVGVDEIELDVRTTVDGELVILHDRTVRRTAAVRTPFLDVPIERLTFAQVRGIDMGTGQQIPTFAETLESTSVLLQVEIKAPNAARPLARFLEQRPAADRDRCLITSFDPLSLADFRDEWTGGARGLALHIPDVTDNWRDHADRLELSTVYIPVPQLTPALVAEQHDSGRRVAASLIEGPDDVRRIVETNVDATASNSPAYARQLLESNEEFVARFPSFPADLAKTV</sequence>
<dbReference type="InterPro" id="IPR017946">
    <property type="entry name" value="PLC-like_Pdiesterase_TIM-brl"/>
</dbReference>
<dbReference type="EMBL" id="PENI01000016">
    <property type="protein sequence ID" value="RMB83376.1"/>
    <property type="molecule type" value="Genomic_DNA"/>
</dbReference>
<evidence type="ECO:0000313" key="3">
    <source>
        <dbReference type="Proteomes" id="UP000270471"/>
    </source>
</evidence>
<gene>
    <name evidence="2" type="ORF">CTZ28_23695</name>
</gene>
<feature type="domain" description="GP-PDE" evidence="1">
    <location>
        <begin position="7"/>
        <end position="237"/>
    </location>
</feature>
<dbReference type="SUPFAM" id="SSF51695">
    <property type="entry name" value="PLC-like phosphodiesterases"/>
    <property type="match status" value="1"/>
</dbReference>
<evidence type="ECO:0000313" key="2">
    <source>
        <dbReference type="EMBL" id="RMB83376.1"/>
    </source>
</evidence>
<name>A0A3M0IMS8_9ACTN</name>
<dbReference type="PANTHER" id="PTHR46211:SF14">
    <property type="entry name" value="GLYCEROPHOSPHODIESTER PHOSPHODIESTERASE"/>
    <property type="match status" value="1"/>
</dbReference>
<dbReference type="GO" id="GO:0006629">
    <property type="term" value="P:lipid metabolic process"/>
    <property type="evidence" value="ECO:0007669"/>
    <property type="project" value="InterPro"/>
</dbReference>
<dbReference type="Pfam" id="PF03009">
    <property type="entry name" value="GDPD"/>
    <property type="match status" value="1"/>
</dbReference>
<organism evidence="2 3">
    <name type="scientific">Streptomyces shenzhenensis</name>
    <dbReference type="NCBI Taxonomy" id="943815"/>
    <lineage>
        <taxon>Bacteria</taxon>
        <taxon>Bacillati</taxon>
        <taxon>Actinomycetota</taxon>
        <taxon>Actinomycetes</taxon>
        <taxon>Kitasatosporales</taxon>
        <taxon>Streptomycetaceae</taxon>
        <taxon>Streptomyces</taxon>
    </lineage>
</organism>
<reference evidence="2 3" key="1">
    <citation type="submission" date="2017-11" db="EMBL/GenBank/DDBJ databases">
        <title>Draft genome of actinobacteria isolated from guarana (Paullinia cupana (Mart.) Ducke.</title>
        <authorList>
            <person name="Siqueira K.A."/>
            <person name="Liotti R.G."/>
            <person name="Mendes T.A.O."/>
            <person name="Soares M.A."/>
        </authorList>
    </citation>
    <scope>NUCLEOTIDE SEQUENCE [LARGE SCALE GENOMIC DNA]</scope>
    <source>
        <strain evidence="2 3">193</strain>
    </source>
</reference>
<dbReference type="AlphaFoldDB" id="A0A3M0IMS8"/>
<accession>A0A3M0IMS8</accession>
<dbReference type="InterPro" id="IPR030395">
    <property type="entry name" value="GP_PDE_dom"/>
</dbReference>
<dbReference type="Gene3D" id="3.20.20.190">
    <property type="entry name" value="Phosphatidylinositol (PI) phosphodiesterase"/>
    <property type="match status" value="1"/>
</dbReference>
<dbReference type="PANTHER" id="PTHR46211">
    <property type="entry name" value="GLYCEROPHOSPHORYL DIESTER PHOSPHODIESTERASE"/>
    <property type="match status" value="1"/>
</dbReference>
<dbReference type="PROSITE" id="PS51704">
    <property type="entry name" value="GP_PDE"/>
    <property type="match status" value="1"/>
</dbReference>
<proteinExistence type="predicted"/>
<evidence type="ECO:0000259" key="1">
    <source>
        <dbReference type="PROSITE" id="PS51704"/>
    </source>
</evidence>
<comment type="caution">
    <text evidence="2">The sequence shown here is derived from an EMBL/GenBank/DDBJ whole genome shotgun (WGS) entry which is preliminary data.</text>
</comment>
<dbReference type="OrthoDB" id="384721at2"/>
<dbReference type="GO" id="GO:0008081">
    <property type="term" value="F:phosphoric diester hydrolase activity"/>
    <property type="evidence" value="ECO:0007669"/>
    <property type="project" value="InterPro"/>
</dbReference>
<dbReference type="RefSeq" id="WP_121891731.1">
    <property type="nucleotide sequence ID" value="NZ_PENI01000016.1"/>
</dbReference>